<dbReference type="InterPro" id="IPR019960">
    <property type="entry name" value="T1SS_VCA0849"/>
</dbReference>
<dbReference type="Pfam" id="PF17936">
    <property type="entry name" value="Big_6"/>
    <property type="match status" value="18"/>
</dbReference>
<feature type="domain" description="Bacterial Ig" evidence="2">
    <location>
        <begin position="303"/>
        <end position="380"/>
    </location>
</feature>
<feature type="domain" description="Bacterial Ig" evidence="2">
    <location>
        <begin position="776"/>
        <end position="853"/>
    </location>
</feature>
<dbReference type="InterPro" id="IPR044016">
    <property type="entry name" value="Big_13"/>
</dbReference>
<feature type="domain" description="Bacterial Ig-like" evidence="3">
    <location>
        <begin position="1596"/>
        <end position="1676"/>
    </location>
</feature>
<dbReference type="InterPro" id="IPR013783">
    <property type="entry name" value="Ig-like_fold"/>
</dbReference>
<feature type="region of interest" description="Disordered" evidence="1">
    <location>
        <begin position="178"/>
        <end position="198"/>
    </location>
</feature>
<dbReference type="EMBL" id="CP072270">
    <property type="protein sequence ID" value="QTK44264.1"/>
    <property type="molecule type" value="Genomic_DNA"/>
</dbReference>
<feature type="domain" description="Bacterial Ig-like" evidence="3">
    <location>
        <begin position="3488"/>
        <end position="3568"/>
    </location>
</feature>
<dbReference type="Gene3D" id="2.60.40.10">
    <property type="entry name" value="Immunoglobulins"/>
    <property type="match status" value="40"/>
</dbReference>
<dbReference type="Pfam" id="PF22783">
    <property type="entry name" value="BapA_N"/>
    <property type="match status" value="1"/>
</dbReference>
<organism evidence="5 6">
    <name type="scientific">Acinetobacter baumannii</name>
    <dbReference type="NCBI Taxonomy" id="470"/>
    <lineage>
        <taxon>Bacteria</taxon>
        <taxon>Pseudomonadati</taxon>
        <taxon>Pseudomonadota</taxon>
        <taxon>Gammaproteobacteria</taxon>
        <taxon>Moraxellales</taxon>
        <taxon>Moraxellaceae</taxon>
        <taxon>Acinetobacter</taxon>
        <taxon>Acinetobacter calcoaceticus/baumannii complex</taxon>
    </lineage>
</organism>
<dbReference type="InterPro" id="IPR041498">
    <property type="entry name" value="Big_6"/>
</dbReference>
<reference evidence="5" key="1">
    <citation type="submission" date="2021-03" db="EMBL/GenBank/DDBJ databases">
        <title>Complete genome sequencing of Acinetobacter baumannii.</title>
        <authorList>
            <person name="Yadav B."/>
            <person name="Makwana N."/>
            <person name="Kharat A.S."/>
            <person name="Veeraraghavan B."/>
            <person name="Vijayakumar S."/>
            <person name="Priya M."/>
        </authorList>
    </citation>
    <scope>NUCLEOTIDE SEQUENCE</scope>
    <source>
        <strain evidence="5">KSK6</strain>
    </source>
</reference>
<evidence type="ECO:0000256" key="1">
    <source>
        <dbReference type="SAM" id="MobiDB-lite"/>
    </source>
</evidence>
<dbReference type="Proteomes" id="UP000664966">
    <property type="component" value="Chromosome"/>
</dbReference>
<feature type="domain" description="Bacterial Ig" evidence="2">
    <location>
        <begin position="2022"/>
        <end position="2100"/>
    </location>
</feature>
<evidence type="ECO:0000313" key="5">
    <source>
        <dbReference type="EMBL" id="QTK44264.1"/>
    </source>
</evidence>
<dbReference type="Pfam" id="PF19077">
    <property type="entry name" value="Big_13"/>
    <property type="match status" value="16"/>
</dbReference>
<evidence type="ECO:0000259" key="2">
    <source>
        <dbReference type="Pfam" id="PF17936"/>
    </source>
</evidence>
<feature type="domain" description="Bacterial Ig-like" evidence="3">
    <location>
        <begin position="2112"/>
        <end position="2192"/>
    </location>
</feature>
<feature type="domain" description="Bacterial Ig-like" evidence="3">
    <location>
        <begin position="2628"/>
        <end position="2708"/>
    </location>
</feature>
<protein>
    <submittedName>
        <fullName evidence="5">Ig-like domain-containing protein</fullName>
    </submittedName>
</protein>
<name>A0AAQ0IDE3_ACIBA</name>
<feature type="domain" description="Bacterial Ig-like" evidence="3">
    <location>
        <begin position="3144"/>
        <end position="3224"/>
    </location>
</feature>
<feature type="domain" description="Bacterial Ig" evidence="2">
    <location>
        <begin position="2538"/>
        <end position="2616"/>
    </location>
</feature>
<feature type="domain" description="Bacterial Ig" evidence="2">
    <location>
        <begin position="969"/>
        <end position="1046"/>
    </location>
</feature>
<dbReference type="NCBIfam" id="NF033510">
    <property type="entry name" value="Ca_tandemer"/>
    <property type="match status" value="40"/>
</dbReference>
<feature type="domain" description="Bacterial Ig" evidence="2">
    <location>
        <begin position="583"/>
        <end position="660"/>
    </location>
</feature>
<dbReference type="InterPro" id="IPR048051">
    <property type="entry name" value="BapA-like_prefix-like"/>
</dbReference>
<dbReference type="NCBIfam" id="NF033677">
    <property type="entry name" value="biofilm_BapA_N"/>
    <property type="match status" value="1"/>
</dbReference>
<feature type="domain" description="Bacterial Ig-like" evidence="3">
    <location>
        <begin position="1940"/>
        <end position="2020"/>
    </location>
</feature>
<feature type="domain" description="Bacterial Ig" evidence="2">
    <location>
        <begin position="3054"/>
        <end position="3132"/>
    </location>
</feature>
<evidence type="ECO:0000259" key="3">
    <source>
        <dbReference type="Pfam" id="PF19077"/>
    </source>
</evidence>
<dbReference type="InterPro" id="IPR049826">
    <property type="entry name" value="Ig-like_ice"/>
</dbReference>
<feature type="domain" description="Bacterial Ig" evidence="2">
    <location>
        <begin position="2194"/>
        <end position="2272"/>
    </location>
</feature>
<feature type="domain" description="Bacterial Ig" evidence="2">
    <location>
        <begin position="2366"/>
        <end position="2444"/>
    </location>
</feature>
<feature type="domain" description="Biofilm-associated protein BapA-like prefix-like" evidence="4">
    <location>
        <begin position="1"/>
        <end position="118"/>
    </location>
</feature>
<feature type="domain" description="Bacterial Ig" evidence="2">
    <location>
        <begin position="1506"/>
        <end position="1584"/>
    </location>
</feature>
<evidence type="ECO:0000313" key="6">
    <source>
        <dbReference type="Proteomes" id="UP000664966"/>
    </source>
</evidence>
<dbReference type="InterPro" id="IPR055014">
    <property type="entry name" value="BapA_Bap-like_C"/>
</dbReference>
<feature type="compositionally biased region" description="Polar residues" evidence="1">
    <location>
        <begin position="187"/>
        <end position="198"/>
    </location>
</feature>
<dbReference type="NCBIfam" id="TIGR03661">
    <property type="entry name" value="T1SS_VCA0849"/>
    <property type="match status" value="1"/>
</dbReference>
<feature type="domain" description="Bacterial Ig" evidence="2">
    <location>
        <begin position="1678"/>
        <end position="1756"/>
    </location>
</feature>
<feature type="domain" description="Bacterial Ig-like" evidence="3">
    <location>
        <begin position="390"/>
        <end position="470"/>
    </location>
</feature>
<feature type="domain" description="Bacterial Ig-like" evidence="3">
    <location>
        <begin position="2972"/>
        <end position="3052"/>
    </location>
</feature>
<dbReference type="NCBIfam" id="NF045619">
    <property type="entry name" value="adhes_GNV_Cterm"/>
    <property type="match status" value="3"/>
</dbReference>
<feature type="domain" description="Bacterial Ig" evidence="2">
    <location>
        <begin position="3226"/>
        <end position="3304"/>
    </location>
</feature>
<feature type="domain" description="Bacterial Ig" evidence="2">
    <location>
        <begin position="1162"/>
        <end position="1240"/>
    </location>
</feature>
<evidence type="ECO:0000259" key="4">
    <source>
        <dbReference type="Pfam" id="PF22783"/>
    </source>
</evidence>
<feature type="domain" description="Bacterial Ig" evidence="2">
    <location>
        <begin position="1850"/>
        <end position="1928"/>
    </location>
</feature>
<feature type="domain" description="Bacterial Ig" evidence="2">
    <location>
        <begin position="3398"/>
        <end position="3476"/>
    </location>
</feature>
<proteinExistence type="predicted"/>
<feature type="domain" description="Bacterial Ig-like" evidence="3">
    <location>
        <begin position="2284"/>
        <end position="2364"/>
    </location>
</feature>
<feature type="domain" description="Bacterial Ig-like" evidence="3">
    <location>
        <begin position="2456"/>
        <end position="2536"/>
    </location>
</feature>
<dbReference type="NCBIfam" id="NF012196">
    <property type="entry name" value="Ig_like_ice"/>
    <property type="match status" value="4"/>
</dbReference>
<feature type="domain" description="Bacterial Ig" evidence="2">
    <location>
        <begin position="1334"/>
        <end position="1412"/>
    </location>
</feature>
<feature type="domain" description="Bacterial Ig-like" evidence="3">
    <location>
        <begin position="3576"/>
        <end position="3656"/>
    </location>
</feature>
<gene>
    <name evidence="5" type="ORF">J6E47_04080</name>
</gene>
<sequence length="6768" mass="672036">MPEIQIIAKDSHKTLVTTEGTSAKLSEASVVLVKVAASDVLVVNREGTNAVIRLKNGETIVIEGFFSGTAEPKDNSLVFQDENGQLIWAKFKDAENDADADSDADADADSDVEPQALLGEDLPAALPAEAPQELVSDVIYQPISSIEPLLYHDAGVNPWLWAAIPLVAGGIIAAASNHDSNDDSSVPADTTPPSTDGVTFSVDPVTSDNVINASEASGNVTITGVLKNIPADAANTAVTVVINGVTYNATVDKAAGTWTVSVPGSGLVADADKTIDAKVTFTDAAGNSSSVNDTQTYTLDTTAPNAPVIDPVNGTDPITGTAEPGSTVTVTYPDGSTKTVVAGPDGTWTVPNPGLNDGDEVTAVATDPAGNTSGPATAVVDAVAPTVALDDVLTNDSTPALTGTVNDPTATVVVNVDGVDYPAVNNGDGTWTLADNTLPALTDGPHTITVTATDAAGNVGTDTGVVTVDTAAPNTAGVTFTVDSVTSDNVINASEASGNVTVTGVLKNVPADAANTVVTVVINGQTYTATVDSTAGTWTVSVPGSDLTADADKTIDAKVTFTDAAGNSSSVNDTQTYTIDTTAPDAPVINPVNGTDPITGTAEPGSTVTVTYPDGSTTTVVAGPGGTWTVPNPGNLVDGDEVTAIATDPAGNPSLPGTAIVDAVGPNTDGVNFTVDSVTADNVINASEASGNVTVTGVLKNVPADAANTVVTVVINGQTYTATVDSTAGTWTVSVPGSDLTADADKTIDAKVTFTDAAGNSSSVNDTQTYTIDTTAPDAPVINPVNGTDPITGTAEPGSTVTVTYPDGSTTTVVAGPGGTWTVPNPGNLVDGDEVTAIATDPAGNPSLPGTAIVDAVGPNTDGVNFTVDSVTADNVINASEASGNVTVTGVLKNVPADAANTVVTVVINGQTYTATVDSTAGTWTVSVPGSDLTADADKTIDAKVTFTDAAGNSSSVNDTQTYTIDTTAPDAPVINPVNGTDPITGTAEPGSTVTVTYPDGSTTTVVAGPGGTWTVPNPGNLVDGDEVTAIATDPAGNPSLPGTAIVDAVGPNTDGVNFTVDSVTADNVINASEASGNVTVTGVLKNVPADAANTVVTVVINGQTYTATVDSTAGTWTVSVPGSDLTADADKTIDAKVTFTDAAGNSSSVNDTQTYTIDTTAPDAPVINPVNGTDPITGTAEPGSTVTVTYPDGTTATVVAGTDGSWSVPNPGNLVDGDTVTATATDPAGNTSLPGTGTVSADITAPVVALDDVLTNDSTPALTGTVNDPTATVVVNVDGVDYPAVNNGDGTWTLADNTLPTLADGPHTITVTATDAAGNVGNDTAVVTIDTVAPNAPVLDPINATDPVSGQAEPGSTVTVTYPDGTTATVVAGTDGSWSVPNPGNLVDGDTVTATATDPAGNTSLPGTGTVSADITAPVVALDDVLTNDSTPALTGTVNDPTATVVVNVDGVDYPAVNNGDGTWTLADNTLPTLADGPHTITVTATDAAGNVGNDTAVVTIDTVAPNAPVLDPINATDPVSGQAEPGSTVTVTYPDGTTATVVAGTDGSWSVPNPGNLVDGDTVTATATDPAGNTSLPGTGTVSADITAPVVALDDVLTNDSTPALTGTVNDPTATVVVNVDGVDYPAVNNGDGTWTLADNTLPTLADGPHTITVTATDAAGNVGNDTAVVTIDTVAPNAPVLDPINATDPVSGQAEPGSTVTVTYPDGTTATVVAGTDGSWSVPNPGNLVDGDTVTATATDPAGNTSLPGTGTVSADITAPVVALDDVLTNDSTPALTGTVNDPTATVVVNVDGVDYPAVNNGDGTWTLADNTLPTLADGPHTITVTATDAAGNVGNDTAVVTIDTVAPNAPVLDPINATDPVSGQAEPGSTVTVTYPDGTTATVVAGTDGSWSVPNPGNLVDGDTVTATATDPAGNTSLPGTGTVSADITAPVVALDDVLTNDSTPALTGTVNDPTATVVVNVDGVDYPAVNNGDGTWTLADNTLPTLADGPHTITVTATDAAGNVGNDTAVVTIDTVAPNAPVLDPINATDPVSGQAEPGSTVTVTYPDGTTATVVAGTDGSWSVPNPGNLVDGDTVTATATDPAGNTSLPGTGTVSADITAPVVALDDVLTNDSTPALTGTVNDPTATVVVNVDGVDYPAVNNGDGTWTLADNTLPTLADGPHTITVTATDAAGNVGNDTAVVTIDTVAPNAPVLDPINATDPVSGQAEPGSTVTVTYPDGTTATVVAGTDGSWSVPNPGNLVDGDTVTATATDPAGNTSLPGTGTVSADITAPVVALDDVLTNDSTPALTGTVNDPTATVVVNVDGVDYPAVNNGDGTWTLADNTLPTLADGPHTITVTATDAAGNVGNDTAVVTIDTVAPNAPVLDPINATDPVSGQAEPGSTVTVTYPDGTTATVVAGTDGSWSVPNPGNLVDGDTVTATATDPAGNTSLPGTGTVSADITAPVVALDDVLTNDSTPALTGTVNDPTATVVVNVDGVDYPAVNNGDGTWTLADNTLPTLADGPHTITVTATDAAGNVGNDTAVVTIDTVAPNAPVLDPINATDPVSGQAEPGSTVTVTYPDGTTATVVAGTDGSWSVPNPGNLVDGDTVTATATDPAGNTSLPGTGTVSADITAPVVALDDVLTNDSTPALTGTVNDPTATVVVNVDGVDYPAVNNGDGTWTLADNTLPTLADGPHTITVTATDAAGNVGNDTAVVTIDTVAPNAPVLDPINATDPVSGQAEPGSTVTVTYPDGTTATVVAGTDGSWSVPNPGNLVDGDTVTATATDPAGNTSLPGTGTVSADITAPVVALDDVLTNDSTPALTGTVNDPTATVVVNVDGVDYPAVNNGDGTWTLADNTLPTLADGPHTITVTATDAAGNVGNDTAVVTIDTVAPNAPVLDPINATDPVSGQAEPGSTVTVTYPDGTTATVVAGTDGSWSVPNPGNLVDGDTVTATATDPAGNTSLPGTGTVSADITAPVVALDDVLTNDSTPALTGTVNDPTATVVVNVDGVDYPAVNNGDGTWTLADNTLPTLADGPHTITVTATDAAGNVGNDTAVVTIDTVAPNAPVLDPINATDPVSGQAEPGSTVTVTYPDGTTATVVAGTDGSWSVPNPGNLVDGDTVTATATDPAGNTSLPGTGTVSADITAPVVALDDVLTNDSTPALTGTVNDPTATVVVNVDGVDYPAVNNGDGTWTLADNTLPTLADGPHTITVTATDAAGNVGNDTAVVTIDTVAPNAPVLDPINATDPVSGQAEPGSTVTVTYPDGTTATVVAGTDGSWSVPNPGNLVDGDTVTATATDPAGNTSLPGTGTVSADITAPVVALDDVLTNDSTPALTGTVNDPTATVVVNVDGVDYPAVNNGDGTWTLADNTLPTLADGPHTITVTATDAAGNVGNDTAVVTIDTVAPNAPVLDPINATDPVSGQAEPGSTVTVTYPDGTTATVVAGTDGSWSVPNPGNLVDGDTVTATATDPAGNTSLPGTGTVSADITAPVVALDDVLTNDSTPALTGTVNDPTATVVVNVDGVDYPAVNNGDGTWTLADNTLPTLADGPHTITVTATDAAGNVGNDTAVVTIDTSLPVVSLDDLTTNDTTPALTGAIDDPTATVVVNVDGIDYPATNNGDGTWTLADNTLPALIDGPHTVTVTATDPAGNTATDTATLTIDTVPADLIGAITIPEDLNGDGILNADELGTDGSFNAQVALGPDALDGTVVNVNGVNYTVTAADLANGYITAAIPVTGEGPVAIHAEAVDAQGNVDVADADITVTVDTLPADLIGAITIPEDLNGDGILNADELGTDGSFNAQVALGPDALDGTVVNVNGVNYTVTAADLANGYITAAIPVTGEGPVAIHAEAVDAQGNVDVADADVTVTVDTVPADLIGAITIPEDLNGDGILNADELGTDGSFNAQVALGPDALDGTVVNVNGVNYTVTAADLANGYITAAIPVTGEGPVAIHAEAVDAQGNVDVADADITVTVDTLPADLIGAITIPEDLNGDGILNADELGTDGSFNAQVALGPDALDGTVVNVNGVNYTVTAADLANGYITAAIPVTGEGPVAIHAEAVDAQGNVDVADADVTVTVDTVPADLIGAITIPEDLNGDGILNADELGTDGSFNAQVALGPDALDGTVVNVNGTNYTVTAADLANGYITAAIPVTGEGPVAIHAEAVDAQGNVDVADADITVTVDTLPADLIGAITIPEDLNGDGILNADELGTDGSFNAQVALGPDALDGTVVNVNGVNYTVTAADLANGYITAAIPVTGEGPVAIHAEAVDAQGNVDVADADVTVTVDTLPADLIGAITIPEDLNGDGILNADELGTDGSFNAQVALGPDALDGTVVNVNGVNYTVTAADLANGYITAAIPVTGEGPVAIHAEAVDAQGNVDVADADVTVTVDTLPADLIGAITIPEDLNGDGILNADELGTDGSFNAQVALGPDALDGTVVNVNGVNYTVTAADLANGYITAAIPVTGEGPVAIHAEAVDAQGNVDVADADVTVTVDTLPADLIGAITIPEDLNGDGILNADELGTDGSFNAQVALGPDALDGTVVNVNGVNYTVTAADLANGYITAAIPVTGEGPVAIHAEAVDAQGNVDVADADVTVTVDTVPADLIGAITIPEDLNGDGILNADELGTDGSFNAQVALGPDALDGTVVNVNGVNYTVTAADLANGYITAAIPVTGEGPVAIHAEAVDAQGNVDVADADVTVTVDTLPADLIGAITIPEDLNGDGILNADELGTDGSFNAQVALGPDALDGTVVNVNGVNYTVTAADLANGYITAAIPVTGEGPVAIHAEAVDAQGNVDVADADVTVTVDTVPADLIGAITIPEDLNGDGILNADELGTDGSFNAQVALGPDALDGTVVNVNGVNYTVTAADLANGYITAAIPVTGEGPVAIHAEAVDAQGNVDVADADVTVTVDTVPADLIGAITIPEDLNGDGILNADELGTDGSFNAQVALGPDALDGTVVNVNGVNYTVTAADLANGYITAAIPVTGEGPVAIHAEAVDAQGNVDVADADVTVTVDTLPADLIGAITIPEDLNGDGILNADELGTDGSFNAQVALGPDALDGTVVNVNGVNYTVTAADLANGYITAAIPVTGEGPVAIHAEAVDAQGNVDVADADVTVTVDTVPADLIGAITIPEDLNGDGILNADELGTDGSFNAQVALGPDALDGTVVNVNGVNYTVTAADLANGYITAAIPVTGEGPVAIHAEAVDAQGNVDVADADVTVTVDTVPADLIGAITIPEDLNGDGILNADELGTDGSFNAQVALGPDALDGTVVNVNGVNYTVTAADLANGYITAAIPVTGEGPVAIHAEAVDAQGNVDVADADVTVTVDTLPADLIGAITIPEDLNGDGILNADELGTDGSFNAQVALGPDALDGTVVNVNGVNYTVTAADLANGFITATLAATAADPVTGQIVIHAEAVDAQGNVDVADADVTVTLDVTPPDITTTVLAIDPVTADNILDATEAGGSVTLTGTLTNIPTDAVTTGVVVTVNGVDYTATVDAVAGTWTVDVLGSGLAADSDLTVDATATFTDFAGNASTLQDTQTYTLASSIIAFDNTDTAVLAPQPLLVQDDAALGSNTYLALVSLAGLDLQLGSESIGFTVGAGQEGNATFTYSALIGVDALSDYSLVVQKFDTATGQWTAIYGGGQADILDLTLLGSTPGVVIDGLEEGQYRAFMTYNGLLGIGLLGTLTGTMDVYDTTQVGGYYTEVAEGNVITEINDAGEVDVVTPTTVISEVNGQPVVADGTSITGTYGTLVINLDGSYTYTPTASAAGVGQTDQFTYTLTDPVTGDTAQANLNIQLSSVKAVDNVVTAEINPEPLLVADDVALGSSTYLAAVSLAGLDLQLLGNDAIEFTVDPNREGTATFTFDAIITADLLSDYAIVVQKFDEATGQWVSIGGTNPEASLIDLSLIGGTPTAVLEGLDAGQYRAFIGYEGLLGVGLGGTLTGTMDVYNPYIVAGYSVEPISGNVIKDASLTGEVDAASSSAVISQVNGVAVDPVAGTTITGTYGTLVIDQDGNYTYTPTVNGANLGQVDQFTYTLLDPVTGNTSEATLYVRLDSDSVDMTWNDADPSQPAVITSPLPVDAMDNVASAEIDMVYPVTTEVLDNAISYNWLLGVGGIVIGAKEGTATFTVDPGNLTDAIIAVNFGSVATVVDGLHVVLTRVNPDGTRTVVADSSDTGVIDLLGIFGSEVQFKIDNLSAGTYELFMESNTLLTALGSVTADITLNHGDITQPPVLVVDPVTGNVLADDNSAVYGTNYVPDYITTTSVVTAVTAENGNTTTVVAGTPATVVGVYGTLTINADGTYSYQATADMANVGKVDSFTYTVTDPVTGRTDTATLHVQVGSPDVDVTWNTADPSADATLPTPSVTADTDDATISMAPVVDPVVDVASGNVTIGNLAGFPPLPVLSSTVTSSQFTIAANTVSDVHVQLNYTASLSLSALPTTGYTIQQLVGGTWVNTAYSGSATALAGVLGAPAYSADVPHLSEGTYRVVFSLSSLISLGTVTLDSVVTTTATHLDQYTPDGQTDWITGNVLTNDVVEGTQLYVMNSTTGTYELAAGQGVNTGEGTLYLYNDGSYFYKPLDSAANATVDVIDYKLVSVIDGSEYTSSLTINLSQELNSLAVSTAANDTFALGNGSDTLIYNTLTAASVTNATGGNTTAGGVDVWTDFHVGNTATDDQADKIDLSNLLIGSQTNLTIGQYVTVSYDAGTQTATISVDRDGGLLVEGTYTETPLLQLTNLTGPVTLNDLINNGQIIF</sequence>
<dbReference type="RefSeq" id="WP_208790072.1">
    <property type="nucleotide sequence ID" value="NZ_CP072122.1"/>
</dbReference>
<feature type="domain" description="Bacterial Ig-like" evidence="3">
    <location>
        <begin position="1768"/>
        <end position="1848"/>
    </location>
</feature>
<feature type="domain" description="Bacterial Ig-like" evidence="3">
    <location>
        <begin position="1424"/>
        <end position="1504"/>
    </location>
</feature>
<feature type="domain" description="Bacterial Ig" evidence="2">
    <location>
        <begin position="2882"/>
        <end position="2960"/>
    </location>
</feature>
<feature type="domain" description="Bacterial Ig-like" evidence="3">
    <location>
        <begin position="2800"/>
        <end position="2880"/>
    </location>
</feature>
<feature type="domain" description="Bacterial Ig" evidence="2">
    <location>
        <begin position="2710"/>
        <end position="2788"/>
    </location>
</feature>
<accession>A0AAQ0IDE3</accession>
<feature type="domain" description="Bacterial Ig-like" evidence="3">
    <location>
        <begin position="3316"/>
        <end position="3396"/>
    </location>
</feature>
<feature type="domain" description="Bacterial Ig-like" evidence="3">
    <location>
        <begin position="1252"/>
        <end position="1332"/>
    </location>
</feature>